<dbReference type="GO" id="GO:0005829">
    <property type="term" value="C:cytosol"/>
    <property type="evidence" value="ECO:0007669"/>
    <property type="project" value="TreeGrafter"/>
</dbReference>
<comment type="catalytic activity">
    <reaction evidence="1 12 15">
        <text>(2R)-3-phosphoglycerate + ATP = (2R)-3-phospho-glyceroyl phosphate + ADP</text>
        <dbReference type="Rhea" id="RHEA:14801"/>
        <dbReference type="ChEBI" id="CHEBI:30616"/>
        <dbReference type="ChEBI" id="CHEBI:57604"/>
        <dbReference type="ChEBI" id="CHEBI:58272"/>
        <dbReference type="ChEBI" id="CHEBI:456216"/>
        <dbReference type="EC" id="2.7.2.3"/>
    </reaction>
</comment>
<keyword evidence="16" id="KW-0175">Coiled coil</keyword>
<dbReference type="CDD" id="cd00318">
    <property type="entry name" value="Phosphoglycerate_kinase"/>
    <property type="match status" value="1"/>
</dbReference>
<name>U4KR28_ALTPJ</name>
<evidence type="ECO:0000256" key="16">
    <source>
        <dbReference type="SAM" id="Coils"/>
    </source>
</evidence>
<dbReference type="Proteomes" id="UP000032740">
    <property type="component" value="Chromosome"/>
</dbReference>
<keyword evidence="9 12" id="KW-0418">Kinase</keyword>
<dbReference type="GO" id="GO:0043531">
    <property type="term" value="F:ADP binding"/>
    <property type="evidence" value="ECO:0007669"/>
    <property type="project" value="TreeGrafter"/>
</dbReference>
<evidence type="ECO:0000256" key="4">
    <source>
        <dbReference type="ARBA" id="ARBA00013061"/>
    </source>
</evidence>
<organism evidence="17 18">
    <name type="scientific">Alteracholeplasma palmae (strain ATCC 49389 / J233)</name>
    <name type="common">Acholeplasma palmae</name>
    <dbReference type="NCBI Taxonomy" id="1318466"/>
    <lineage>
        <taxon>Bacteria</taxon>
        <taxon>Bacillati</taxon>
        <taxon>Mycoplasmatota</taxon>
        <taxon>Mollicutes</taxon>
        <taxon>Acholeplasmatales</taxon>
        <taxon>Acholeplasmataceae</taxon>
        <taxon>Acholeplasma</taxon>
    </lineage>
</organism>
<dbReference type="Pfam" id="PF00162">
    <property type="entry name" value="PGK"/>
    <property type="match status" value="1"/>
</dbReference>
<dbReference type="HOGENOM" id="CLU_025427_0_2_14"/>
<feature type="binding site" evidence="12 14">
    <location>
        <position position="207"/>
    </location>
    <ligand>
        <name>ATP</name>
        <dbReference type="ChEBI" id="CHEBI:30616"/>
    </ligand>
</feature>
<keyword evidence="10 12" id="KW-0067">ATP-binding</keyword>
<accession>U4KR28</accession>
<evidence type="ECO:0000256" key="12">
    <source>
        <dbReference type="HAMAP-Rule" id="MF_00145"/>
    </source>
</evidence>
<dbReference type="Gene3D" id="3.40.50.1260">
    <property type="entry name" value="Phosphoglycerate kinase, N-terminal domain"/>
    <property type="match status" value="2"/>
</dbReference>
<feature type="binding site" evidence="12 13">
    <location>
        <begin position="21"/>
        <end position="23"/>
    </location>
    <ligand>
        <name>substrate</name>
    </ligand>
</feature>
<dbReference type="InterPro" id="IPR015824">
    <property type="entry name" value="Phosphoglycerate_kinase_N"/>
</dbReference>
<dbReference type="GO" id="GO:0006096">
    <property type="term" value="P:glycolytic process"/>
    <property type="evidence" value="ECO:0007669"/>
    <property type="project" value="UniProtKB-UniRule"/>
</dbReference>
<dbReference type="PANTHER" id="PTHR11406">
    <property type="entry name" value="PHOSPHOGLYCERATE KINASE"/>
    <property type="match status" value="1"/>
</dbReference>
<evidence type="ECO:0000256" key="7">
    <source>
        <dbReference type="ARBA" id="ARBA00022679"/>
    </source>
</evidence>
<feature type="coiled-coil region" evidence="16">
    <location>
        <begin position="60"/>
        <end position="87"/>
    </location>
</feature>
<evidence type="ECO:0000256" key="10">
    <source>
        <dbReference type="ARBA" id="ARBA00022840"/>
    </source>
</evidence>
<dbReference type="STRING" id="1318466.BN85402340"/>
<evidence type="ECO:0000256" key="5">
    <source>
        <dbReference type="ARBA" id="ARBA00016471"/>
    </source>
</evidence>
<comment type="pathway">
    <text evidence="3 12">Carbohydrate degradation; glycolysis; pyruvate from D-glyceraldehyde 3-phosphate: step 2/5.</text>
</comment>
<comment type="subunit">
    <text evidence="12">Monomer.</text>
</comment>
<evidence type="ECO:0000256" key="8">
    <source>
        <dbReference type="ARBA" id="ARBA00022741"/>
    </source>
</evidence>
<dbReference type="PANTHER" id="PTHR11406:SF23">
    <property type="entry name" value="PHOSPHOGLYCERATE KINASE 1, CHLOROPLASTIC-RELATED"/>
    <property type="match status" value="1"/>
</dbReference>
<evidence type="ECO:0000256" key="9">
    <source>
        <dbReference type="ARBA" id="ARBA00022777"/>
    </source>
</evidence>
<proteinExistence type="inferred from homology"/>
<dbReference type="AlphaFoldDB" id="U4KR28"/>
<dbReference type="HAMAP" id="MF_00145">
    <property type="entry name" value="Phosphoglyc_kinase"/>
    <property type="match status" value="1"/>
</dbReference>
<feature type="binding site" evidence="13">
    <location>
        <position position="119"/>
    </location>
    <ligand>
        <name>(2R)-3-phosphoglycerate</name>
        <dbReference type="ChEBI" id="CHEBI:58272"/>
    </ligand>
</feature>
<reference evidence="17 18" key="1">
    <citation type="journal article" date="2013" name="J. Mol. Microbiol. Biotechnol.">
        <title>Analysis of the Complete Genomes of Acholeplasma brassicae , A. palmae and A. laidlawii and Their Comparison to the Obligate Parasites from ' Candidatus Phytoplasma'.</title>
        <authorList>
            <person name="Kube M."/>
            <person name="Siewert C."/>
            <person name="Migdoll A.M."/>
            <person name="Duduk B."/>
            <person name="Holz S."/>
            <person name="Rabus R."/>
            <person name="Seemuller E."/>
            <person name="Mitrovic J."/>
            <person name="Muller I."/>
            <person name="Buttner C."/>
            <person name="Reinhardt R."/>
        </authorList>
    </citation>
    <scope>NUCLEOTIDE SEQUENCE [LARGE SCALE GENOMIC DNA]</scope>
    <source>
        <strain evidence="17 18">J233</strain>
    </source>
</reference>
<comment type="subcellular location">
    <subcellularLocation>
        <location evidence="2 12">Cytoplasm</location>
    </subcellularLocation>
</comment>
<feature type="binding site" evidence="12 14">
    <location>
        <position position="326"/>
    </location>
    <ligand>
        <name>ATP</name>
        <dbReference type="ChEBI" id="CHEBI:30616"/>
    </ligand>
</feature>
<dbReference type="FunFam" id="3.40.50.1260:FF:000001">
    <property type="entry name" value="Phosphoglycerate kinase"/>
    <property type="match status" value="1"/>
</dbReference>
<dbReference type="PRINTS" id="PR00477">
    <property type="entry name" value="PHGLYCKINASE"/>
</dbReference>
<evidence type="ECO:0000256" key="13">
    <source>
        <dbReference type="PIRSR" id="PIRSR000724-1"/>
    </source>
</evidence>
<feature type="binding site" evidence="13">
    <location>
        <position position="156"/>
    </location>
    <ligand>
        <name>(2R)-3-phosphoglycerate</name>
        <dbReference type="ChEBI" id="CHEBI:58272"/>
    </ligand>
</feature>
<dbReference type="EC" id="2.7.2.3" evidence="4 12"/>
<feature type="binding site" evidence="12">
    <location>
        <position position="156"/>
    </location>
    <ligand>
        <name>substrate</name>
    </ligand>
</feature>
<dbReference type="FunFam" id="3.40.50.1260:FF:000008">
    <property type="entry name" value="Phosphoglycerate kinase"/>
    <property type="match status" value="1"/>
</dbReference>
<evidence type="ECO:0000256" key="11">
    <source>
        <dbReference type="ARBA" id="ARBA00023152"/>
    </source>
</evidence>
<sequence>MGKKTLRDVELKDKKVLIRVDFNVPLKDGVITDDTRIVAALPTIKYALEQGGKLILFSHLGRIKEEADKAKNSLKVVSERLAELLGQPVTFIPETRGKALETAINNLKSKEVLMFENTRFEDLDGKKESKNDAELGKYWASLGDVFINDAFGTAHRAHASNVGIATNIKQTVAGLLLEKEINFIGGTLANPERPFVAVLGGAKVSDKIEVIKNLLKVADHILIGGGMAFTFLKAQGLEIGKSLVEEDKLDLAKELLTLANGKIILGSDVACAKEFSADATKSIYDFTAIPKDQMGLDIGPKTIEIFKSYIKDAKTVVWNGPLGVFEFEQFANGTKEIALAIGKRKGNAVTIIGGGDSAAAVAKFGLESEFSHISTGGGASLEYLEGKALPGIECVEDK</sequence>
<dbReference type="SUPFAM" id="SSF53748">
    <property type="entry name" value="Phosphoglycerate kinase"/>
    <property type="match status" value="1"/>
</dbReference>
<dbReference type="PIRSF" id="PIRSF000724">
    <property type="entry name" value="Pgk"/>
    <property type="match status" value="1"/>
</dbReference>
<keyword evidence="18" id="KW-1185">Reference proteome</keyword>
<feature type="binding site" evidence="12 13">
    <location>
        <begin position="59"/>
        <end position="62"/>
    </location>
    <ligand>
        <name>substrate</name>
    </ligand>
</feature>
<dbReference type="UniPathway" id="UPA00109">
    <property type="reaction ID" value="UER00185"/>
</dbReference>
<evidence type="ECO:0000256" key="6">
    <source>
        <dbReference type="ARBA" id="ARBA00022490"/>
    </source>
</evidence>
<protein>
    <recommendedName>
        <fullName evidence="5 12">Phosphoglycerate kinase</fullName>
        <ecNumber evidence="4 12">2.7.2.3</ecNumber>
    </recommendedName>
</protein>
<gene>
    <name evidence="12 17" type="primary">pgk</name>
    <name evidence="17" type="ORF">BN85402340</name>
</gene>
<dbReference type="PROSITE" id="PS00111">
    <property type="entry name" value="PGLYCERATE_KINASE"/>
    <property type="match status" value="1"/>
</dbReference>
<dbReference type="RefSeq" id="WP_026655381.1">
    <property type="nucleotide sequence ID" value="NC_022538.1"/>
</dbReference>
<evidence type="ECO:0000256" key="1">
    <source>
        <dbReference type="ARBA" id="ARBA00000642"/>
    </source>
</evidence>
<evidence type="ECO:0000313" key="18">
    <source>
        <dbReference type="Proteomes" id="UP000032740"/>
    </source>
</evidence>
<dbReference type="InterPro" id="IPR036043">
    <property type="entry name" value="Phosphoglycerate_kinase_sf"/>
</dbReference>
<feature type="binding site" evidence="12">
    <location>
        <position position="36"/>
    </location>
    <ligand>
        <name>substrate</name>
    </ligand>
</feature>
<dbReference type="InterPro" id="IPR001576">
    <property type="entry name" value="Phosphoglycerate_kinase"/>
</dbReference>
<feature type="binding site" evidence="12 14">
    <location>
        <position position="295"/>
    </location>
    <ligand>
        <name>ATP</name>
        <dbReference type="ChEBI" id="CHEBI:30616"/>
    </ligand>
</feature>
<evidence type="ECO:0000256" key="2">
    <source>
        <dbReference type="ARBA" id="ARBA00004496"/>
    </source>
</evidence>
<keyword evidence="8 12" id="KW-0547">Nucleotide-binding</keyword>
<feature type="binding site" evidence="12 14">
    <location>
        <begin position="354"/>
        <end position="357"/>
    </location>
    <ligand>
        <name>ATP</name>
        <dbReference type="ChEBI" id="CHEBI:30616"/>
    </ligand>
</feature>
<keyword evidence="7 12" id="KW-0808">Transferase</keyword>
<dbReference type="GO" id="GO:0005524">
    <property type="term" value="F:ATP binding"/>
    <property type="evidence" value="ECO:0007669"/>
    <property type="project" value="UniProtKB-KW"/>
</dbReference>
<dbReference type="InterPro" id="IPR015911">
    <property type="entry name" value="Phosphoglycerate_kinase_CS"/>
</dbReference>
<evidence type="ECO:0000256" key="3">
    <source>
        <dbReference type="ARBA" id="ARBA00004838"/>
    </source>
</evidence>
<feature type="binding site" evidence="13">
    <location>
        <position position="36"/>
    </location>
    <ligand>
        <name>(2R)-3-phosphoglycerate</name>
        <dbReference type="ChEBI" id="CHEBI:58272"/>
    </ligand>
</feature>
<evidence type="ECO:0000256" key="14">
    <source>
        <dbReference type="PIRSR" id="PIRSR000724-2"/>
    </source>
</evidence>
<dbReference type="KEGG" id="apal:BN85402340"/>
<keyword evidence="11 12" id="KW-0324">Glycolysis</keyword>
<dbReference type="GO" id="GO:0006094">
    <property type="term" value="P:gluconeogenesis"/>
    <property type="evidence" value="ECO:0007669"/>
    <property type="project" value="TreeGrafter"/>
</dbReference>
<comment type="similarity">
    <text evidence="12 15">Belongs to the phosphoglycerate kinase family.</text>
</comment>
<dbReference type="EMBL" id="FO681347">
    <property type="protein sequence ID" value="CCV63811.1"/>
    <property type="molecule type" value="Genomic_DNA"/>
</dbReference>
<dbReference type="GO" id="GO:0004618">
    <property type="term" value="F:phosphoglycerate kinase activity"/>
    <property type="evidence" value="ECO:0007669"/>
    <property type="project" value="UniProtKB-UniRule"/>
</dbReference>
<evidence type="ECO:0000256" key="15">
    <source>
        <dbReference type="RuleBase" id="RU000532"/>
    </source>
</evidence>
<dbReference type="OrthoDB" id="9808460at2"/>
<evidence type="ECO:0000313" key="17">
    <source>
        <dbReference type="EMBL" id="CCV63811.1"/>
    </source>
</evidence>
<feature type="binding site" evidence="12">
    <location>
        <position position="119"/>
    </location>
    <ligand>
        <name>substrate</name>
    </ligand>
</feature>
<keyword evidence="6 12" id="KW-0963">Cytoplasm</keyword>